<dbReference type="AlphaFoldDB" id="A0AAD8EIT7"/>
<feature type="transmembrane region" description="Helical" evidence="1">
    <location>
        <begin position="21"/>
        <end position="51"/>
    </location>
</feature>
<evidence type="ECO:0000256" key="1">
    <source>
        <dbReference type="SAM" id="Phobius"/>
    </source>
</evidence>
<comment type="caution">
    <text evidence="2">The sequence shown here is derived from an EMBL/GenBank/DDBJ whole genome shotgun (WGS) entry which is preliminary data.</text>
</comment>
<keyword evidence="1" id="KW-1133">Transmembrane helix</keyword>
<keyword evidence="1" id="KW-0812">Transmembrane</keyword>
<organism evidence="2 3">
    <name type="scientific">Diploptera punctata</name>
    <name type="common">Pacific beetle cockroach</name>
    <dbReference type="NCBI Taxonomy" id="6984"/>
    <lineage>
        <taxon>Eukaryota</taxon>
        <taxon>Metazoa</taxon>
        <taxon>Ecdysozoa</taxon>
        <taxon>Arthropoda</taxon>
        <taxon>Hexapoda</taxon>
        <taxon>Insecta</taxon>
        <taxon>Pterygota</taxon>
        <taxon>Neoptera</taxon>
        <taxon>Polyneoptera</taxon>
        <taxon>Dictyoptera</taxon>
        <taxon>Blattodea</taxon>
        <taxon>Blaberoidea</taxon>
        <taxon>Blaberidae</taxon>
        <taxon>Diplopterinae</taxon>
        <taxon>Diploptera</taxon>
    </lineage>
</organism>
<reference evidence="2" key="2">
    <citation type="submission" date="2023-05" db="EMBL/GenBank/DDBJ databases">
        <authorList>
            <person name="Fouks B."/>
        </authorList>
    </citation>
    <scope>NUCLEOTIDE SEQUENCE</scope>
    <source>
        <strain evidence="2">Stay&amp;Tobe</strain>
        <tissue evidence="2">Testes</tissue>
    </source>
</reference>
<proteinExistence type="predicted"/>
<sequence length="67" mass="7982">PFFRFHLILIPRLSFAACVKILYDLICICIARTYVFHTCFIYNIMFFVIILKYNQFVYNTLTCSVSV</sequence>
<protein>
    <submittedName>
        <fullName evidence="2">Uncharacterized protein</fullName>
    </submittedName>
</protein>
<dbReference type="EMBL" id="JASPKZ010003886">
    <property type="protein sequence ID" value="KAJ9591132.1"/>
    <property type="molecule type" value="Genomic_DNA"/>
</dbReference>
<evidence type="ECO:0000313" key="2">
    <source>
        <dbReference type="EMBL" id="KAJ9591132.1"/>
    </source>
</evidence>
<reference evidence="2" key="1">
    <citation type="journal article" date="2023" name="IScience">
        <title>Live-bearing cockroach genome reveals convergent evolutionary mechanisms linked to viviparity in insects and beyond.</title>
        <authorList>
            <person name="Fouks B."/>
            <person name="Harrison M.C."/>
            <person name="Mikhailova A.A."/>
            <person name="Marchal E."/>
            <person name="English S."/>
            <person name="Carruthers M."/>
            <person name="Jennings E.C."/>
            <person name="Chiamaka E.L."/>
            <person name="Frigard R.A."/>
            <person name="Pippel M."/>
            <person name="Attardo G.M."/>
            <person name="Benoit J.B."/>
            <person name="Bornberg-Bauer E."/>
            <person name="Tobe S.S."/>
        </authorList>
    </citation>
    <scope>NUCLEOTIDE SEQUENCE</scope>
    <source>
        <strain evidence="2">Stay&amp;Tobe</strain>
    </source>
</reference>
<feature type="non-terminal residue" evidence="2">
    <location>
        <position position="67"/>
    </location>
</feature>
<keyword evidence="3" id="KW-1185">Reference proteome</keyword>
<evidence type="ECO:0000313" key="3">
    <source>
        <dbReference type="Proteomes" id="UP001233999"/>
    </source>
</evidence>
<gene>
    <name evidence="2" type="ORF">L9F63_002353</name>
</gene>
<keyword evidence="1" id="KW-0472">Membrane</keyword>
<accession>A0AAD8EIT7</accession>
<name>A0AAD8EIT7_DIPPU</name>
<dbReference type="Proteomes" id="UP001233999">
    <property type="component" value="Unassembled WGS sequence"/>
</dbReference>
<feature type="non-terminal residue" evidence="2">
    <location>
        <position position="1"/>
    </location>
</feature>